<protein>
    <submittedName>
        <fullName evidence="1">Uncharacterized protein</fullName>
    </submittedName>
</protein>
<name>A0ABT8X7V3_9HYPH</name>
<keyword evidence="2" id="KW-1185">Reference proteome</keyword>
<dbReference type="Proteomes" id="UP001177080">
    <property type="component" value="Unassembled WGS sequence"/>
</dbReference>
<gene>
    <name evidence="1" type="ORF">GB928_001350</name>
</gene>
<proteinExistence type="predicted"/>
<comment type="caution">
    <text evidence="1">The sequence shown here is derived from an EMBL/GenBank/DDBJ whole genome shotgun (WGS) entry which is preliminary data.</text>
</comment>
<accession>A0ABT8X7V3</accession>
<dbReference type="EMBL" id="WHSC02000001">
    <property type="protein sequence ID" value="MDO6119820.1"/>
    <property type="molecule type" value="Genomic_DNA"/>
</dbReference>
<evidence type="ECO:0000313" key="2">
    <source>
        <dbReference type="Proteomes" id="UP001177080"/>
    </source>
</evidence>
<sequence length="117" mass="12803">MNMSADLAAFPDRETVADKLAALGESEQAYLRLLMENAQQDENLLEGLHLCLNRAAGAPFLNSLKLEKLGQWLGQTAPKRLQMRLTETARSSQHAAYAAFRAGLTRSGGLEKAYPKA</sequence>
<evidence type="ECO:0000313" key="1">
    <source>
        <dbReference type="EMBL" id="MDO6119820.1"/>
    </source>
</evidence>
<organism evidence="1 2">
    <name type="scientific">Shinella curvata</name>
    <dbReference type="NCBI Taxonomy" id="1817964"/>
    <lineage>
        <taxon>Bacteria</taxon>
        <taxon>Pseudomonadati</taxon>
        <taxon>Pseudomonadota</taxon>
        <taxon>Alphaproteobacteria</taxon>
        <taxon>Hyphomicrobiales</taxon>
        <taxon>Rhizobiaceae</taxon>
        <taxon>Shinella</taxon>
    </lineage>
</organism>
<reference evidence="1" key="1">
    <citation type="submission" date="2022-04" db="EMBL/GenBank/DDBJ databases">
        <title>Shinella lacus sp. nov., a novel member of the genus Shinella from water.</title>
        <authorList>
            <person name="Deng Y."/>
        </authorList>
    </citation>
    <scope>NUCLEOTIDE SEQUENCE</scope>
    <source>
        <strain evidence="1">JCM 31239</strain>
    </source>
</reference>